<gene>
    <name evidence="1" type="ORF">EAI82_14195</name>
</gene>
<dbReference type="Proteomes" id="UP000293506">
    <property type="component" value="Unassembled WGS sequence"/>
</dbReference>
<dbReference type="EMBL" id="RCXQ01000018">
    <property type="protein sequence ID" value="RYT62724.1"/>
    <property type="molecule type" value="Genomic_DNA"/>
</dbReference>
<comment type="caution">
    <text evidence="1">The sequence shown here is derived from an EMBL/GenBank/DDBJ whole genome shotgun (WGS) entry which is preliminary data.</text>
</comment>
<protein>
    <submittedName>
        <fullName evidence="1">DNA-binding protein</fullName>
    </submittedName>
</protein>
<dbReference type="GO" id="GO:0003677">
    <property type="term" value="F:DNA binding"/>
    <property type="evidence" value="ECO:0007669"/>
    <property type="project" value="UniProtKB-KW"/>
</dbReference>
<accession>A0A4Q5GCK4</accession>
<sequence length="64" mass="7597">MNNKYYMNAQDVRDVLGVSRSKAYDILRKLNAELEKEGYAVVPGKIPRPYWNTKFYGYSHMQYD</sequence>
<evidence type="ECO:0000313" key="2">
    <source>
        <dbReference type="Proteomes" id="UP000293506"/>
    </source>
</evidence>
<dbReference type="AlphaFoldDB" id="A0A4Q5GCK4"/>
<dbReference type="RefSeq" id="WP_117943779.1">
    <property type="nucleotide sequence ID" value="NZ_JAAISX010000027.1"/>
</dbReference>
<name>A0A4Q5GCK4_9FIRM</name>
<keyword evidence="1" id="KW-0238">DNA-binding</keyword>
<organism evidence="1 2">
    <name type="scientific">Blautia obeum</name>
    <dbReference type="NCBI Taxonomy" id="40520"/>
    <lineage>
        <taxon>Bacteria</taxon>
        <taxon>Bacillati</taxon>
        <taxon>Bacillota</taxon>
        <taxon>Clostridia</taxon>
        <taxon>Lachnospirales</taxon>
        <taxon>Lachnospiraceae</taxon>
        <taxon>Blautia</taxon>
    </lineage>
</organism>
<evidence type="ECO:0000313" key="1">
    <source>
        <dbReference type="EMBL" id="RYT62724.1"/>
    </source>
</evidence>
<proteinExistence type="predicted"/>
<reference evidence="1 2" key="1">
    <citation type="journal article" date="2019" name="Science, e1252229">
        <title>Invertible promoters mediate bacterial phase variation, antibiotic resistance, and host adaptation in the gut.</title>
        <authorList>
            <person name="Jiang X."/>
            <person name="Hall A.B."/>
            <person name="Arthur T.D."/>
            <person name="Plichta D.R."/>
            <person name="Covington C.T."/>
            <person name="Poyet M."/>
            <person name="Crothers J."/>
            <person name="Moses P.L."/>
            <person name="Tolonen A.C."/>
            <person name="Vlamakis H."/>
            <person name="Alm E.J."/>
            <person name="Xavier R.J."/>
        </authorList>
    </citation>
    <scope>NUCLEOTIDE SEQUENCE [LARGE SCALE GENOMIC DNA]</scope>
    <source>
        <strain evidence="2">af_0058</strain>
    </source>
</reference>